<dbReference type="EMBL" id="BKAG01000015">
    <property type="protein sequence ID" value="GEP43206.1"/>
    <property type="molecule type" value="Genomic_DNA"/>
</dbReference>
<gene>
    <name evidence="3" type="ORF">BGE01nite_24970</name>
</gene>
<proteinExistence type="predicted"/>
<dbReference type="AlphaFoldDB" id="A0A512M8Z0"/>
<dbReference type="CDD" id="cd15482">
    <property type="entry name" value="Sialidase_non-viral"/>
    <property type="match status" value="1"/>
</dbReference>
<evidence type="ECO:0000313" key="3">
    <source>
        <dbReference type="EMBL" id="GEP43206.1"/>
    </source>
</evidence>
<evidence type="ECO:0000259" key="2">
    <source>
        <dbReference type="Pfam" id="PF13088"/>
    </source>
</evidence>
<feature type="chain" id="PRO_5022103328" description="Sialidase domain-containing protein" evidence="1">
    <location>
        <begin position="35"/>
        <end position="551"/>
    </location>
</feature>
<accession>A0A512M8Z0</accession>
<evidence type="ECO:0000313" key="4">
    <source>
        <dbReference type="Proteomes" id="UP000321577"/>
    </source>
</evidence>
<keyword evidence="1" id="KW-0732">Signal</keyword>
<dbReference type="Proteomes" id="UP000321577">
    <property type="component" value="Unassembled WGS sequence"/>
</dbReference>
<dbReference type="InterPro" id="IPR036278">
    <property type="entry name" value="Sialidase_sf"/>
</dbReference>
<comment type="caution">
    <text evidence="3">The sequence shown here is derived from an EMBL/GenBank/DDBJ whole genome shotgun (WGS) entry which is preliminary data.</text>
</comment>
<name>A0A512M8Z0_9BACT</name>
<dbReference type="Gene3D" id="2.120.10.10">
    <property type="match status" value="1"/>
</dbReference>
<protein>
    <recommendedName>
        <fullName evidence="2">Sialidase domain-containing protein</fullName>
    </recommendedName>
</protein>
<organism evidence="3 4">
    <name type="scientific">Brevifollis gellanilyticus</name>
    <dbReference type="NCBI Taxonomy" id="748831"/>
    <lineage>
        <taxon>Bacteria</taxon>
        <taxon>Pseudomonadati</taxon>
        <taxon>Verrucomicrobiota</taxon>
        <taxon>Verrucomicrobiia</taxon>
        <taxon>Verrucomicrobiales</taxon>
        <taxon>Verrucomicrobiaceae</taxon>
    </lineage>
</organism>
<feature type="signal peptide" evidence="1">
    <location>
        <begin position="1"/>
        <end position="34"/>
    </location>
</feature>
<dbReference type="OrthoDB" id="41724at2"/>
<reference evidence="3 4" key="1">
    <citation type="submission" date="2019-07" db="EMBL/GenBank/DDBJ databases">
        <title>Whole genome shotgun sequence of Brevifollis gellanilyticus NBRC 108608.</title>
        <authorList>
            <person name="Hosoyama A."/>
            <person name="Uohara A."/>
            <person name="Ohji S."/>
            <person name="Ichikawa N."/>
        </authorList>
    </citation>
    <scope>NUCLEOTIDE SEQUENCE [LARGE SCALE GENOMIC DNA]</scope>
    <source>
        <strain evidence="3 4">NBRC 108608</strain>
    </source>
</reference>
<dbReference type="SUPFAM" id="SSF50939">
    <property type="entry name" value="Sialidases"/>
    <property type="match status" value="1"/>
</dbReference>
<sequence length="551" mass="61033">MAEMTPPPVPARRRWRLLPALLATACALTTPVHADDKDITWLINYDGKALPDSTWKVVGTPKSSITSEGLNLVDDGTGIGHFRTAWKAEPAQEIIVEATVKVLTTTGSVKGKTTSSLWPWRDGAPISMLVGDGKHEEGLVLFPNQATSHTDRFIPMDTTNRFHTYRLVIRGSDMSMLVDDQTKVEGQNAFWRAASSAEPFIQFGSSSERATGSAIWQSVKLGVRKMTTAPKADPIKLTISEPWLIEREDIRQTRPYLYDMGKGLLLMSAAQGKDFFYEPYGLLKSTDAGKTWTPIPGLDKVDTTPLPCLRRPDGSILAVSRWTRLQPDGSVTGKTVHLNADATSFTMIDNVIHLPKQYANEVKTDQTICERHIWNDTDGGVTMVLWSRKGVKRPDGRNNTERWSHLMRSTDEGKTWNYFSTVGPGGEPSVVRLSDTEQTAVIRGDRDACMKQMFSSDGGKTWSKPIALEVGKVLPDLFLMSNGVLACSYGRPASCLMFSLDGGKTWPSHHVLSEKVGFNYTSIREISPGRLLYIHDAPKMSGIYVDVERVK</sequence>
<dbReference type="InterPro" id="IPR011040">
    <property type="entry name" value="Sialidase"/>
</dbReference>
<dbReference type="Pfam" id="PF13088">
    <property type="entry name" value="BNR_2"/>
    <property type="match status" value="1"/>
</dbReference>
<feature type="domain" description="Sialidase" evidence="2">
    <location>
        <begin position="404"/>
        <end position="525"/>
    </location>
</feature>
<keyword evidence="4" id="KW-1185">Reference proteome</keyword>
<evidence type="ECO:0000256" key="1">
    <source>
        <dbReference type="SAM" id="SignalP"/>
    </source>
</evidence>